<reference evidence="2 3" key="1">
    <citation type="submission" date="2017-01" db="EMBL/GenBank/DDBJ databases">
        <authorList>
            <consortium name="Urmite Genomes"/>
        </authorList>
    </citation>
    <scope>NUCLEOTIDE SEQUENCE [LARGE SCALE GENOMIC DNA]</scope>
    <source>
        <strain evidence="2 3">AB215</strain>
    </source>
</reference>
<evidence type="ECO:0000256" key="1">
    <source>
        <dbReference type="SAM" id="MobiDB-lite"/>
    </source>
</evidence>
<evidence type="ECO:0008006" key="4">
    <source>
        <dbReference type="Google" id="ProtNLM"/>
    </source>
</evidence>
<evidence type="ECO:0000313" key="3">
    <source>
        <dbReference type="Proteomes" id="UP000240424"/>
    </source>
</evidence>
<keyword evidence="3" id="KW-1185">Reference proteome</keyword>
<dbReference type="Proteomes" id="UP000240424">
    <property type="component" value="Unassembled WGS sequence"/>
</dbReference>
<dbReference type="EMBL" id="FUEZ01000004">
    <property type="protein sequence ID" value="SPM43370.1"/>
    <property type="molecule type" value="Genomic_DNA"/>
</dbReference>
<organism evidence="2 3">
    <name type="scientific">Mycobacterium numidiamassiliense</name>
    <dbReference type="NCBI Taxonomy" id="1841861"/>
    <lineage>
        <taxon>Bacteria</taxon>
        <taxon>Bacillati</taxon>
        <taxon>Actinomycetota</taxon>
        <taxon>Actinomycetes</taxon>
        <taxon>Mycobacteriales</taxon>
        <taxon>Mycobacteriaceae</taxon>
        <taxon>Mycobacterium</taxon>
    </lineage>
</organism>
<evidence type="ECO:0000313" key="2">
    <source>
        <dbReference type="EMBL" id="SPM43370.1"/>
    </source>
</evidence>
<sequence>VKQISVLAAGWAVTTLAIGVAVTGCGSDKSSTPSSSSTSSKPASSATSSAASTSGSAAAQPSDYSKLLIKATDIVVPGDSFTLVQTVPIPSPAGVSGLFGNQGGARTINDTINVYPDAGAATQARDLSVSTLTDPDLGVRGGTPTPVDVGNGGTMAVGTTNKPDGPKAKGSIMFTEGKTFVDIEFESPAGDPVPSDFILDVARKQDAAIKAGLPS</sequence>
<feature type="region of interest" description="Disordered" evidence="1">
    <location>
        <begin position="26"/>
        <end position="58"/>
    </location>
</feature>
<feature type="compositionally biased region" description="Low complexity" evidence="1">
    <location>
        <begin position="30"/>
        <end position="58"/>
    </location>
</feature>
<feature type="non-terminal residue" evidence="2">
    <location>
        <position position="1"/>
    </location>
</feature>
<dbReference type="AlphaFoldDB" id="A0A2U3PHZ7"/>
<gene>
    <name evidence="2" type="ORF">MNAB215_5596</name>
</gene>
<accession>A0A2U3PHZ7</accession>
<protein>
    <recommendedName>
        <fullName evidence="4">Lipoprotein LpqN</fullName>
    </recommendedName>
</protein>
<feature type="region of interest" description="Disordered" evidence="1">
    <location>
        <begin position="134"/>
        <end position="154"/>
    </location>
</feature>
<name>A0A2U3PHZ7_9MYCO</name>
<proteinExistence type="predicted"/>
<dbReference type="STRING" id="1841861.GCA_900157365_03915"/>